<dbReference type="Proteomes" id="UP000565572">
    <property type="component" value="Unassembled WGS sequence"/>
</dbReference>
<dbReference type="EMBL" id="JACHZG010000001">
    <property type="protein sequence ID" value="MBB3327462.1"/>
    <property type="molecule type" value="Genomic_DNA"/>
</dbReference>
<accession>A0A7W5JW73</accession>
<organism evidence="1 2">
    <name type="scientific">Microlunatus antarcticus</name>
    <dbReference type="NCBI Taxonomy" id="53388"/>
    <lineage>
        <taxon>Bacteria</taxon>
        <taxon>Bacillati</taxon>
        <taxon>Actinomycetota</taxon>
        <taxon>Actinomycetes</taxon>
        <taxon>Propionibacteriales</taxon>
        <taxon>Propionibacteriaceae</taxon>
        <taxon>Microlunatus</taxon>
    </lineage>
</organism>
<name>A0A7W5JW73_9ACTN</name>
<proteinExistence type="predicted"/>
<protein>
    <submittedName>
        <fullName evidence="1">Uncharacterized protein</fullName>
    </submittedName>
</protein>
<evidence type="ECO:0000313" key="2">
    <source>
        <dbReference type="Proteomes" id="UP000565572"/>
    </source>
</evidence>
<dbReference type="AlphaFoldDB" id="A0A7W5JW73"/>
<reference evidence="1 2" key="1">
    <citation type="submission" date="2020-08" db="EMBL/GenBank/DDBJ databases">
        <title>Sequencing the genomes of 1000 actinobacteria strains.</title>
        <authorList>
            <person name="Klenk H.-P."/>
        </authorList>
    </citation>
    <scope>NUCLEOTIDE SEQUENCE [LARGE SCALE GENOMIC DNA]</scope>
    <source>
        <strain evidence="1 2">DSM 11053</strain>
    </source>
</reference>
<keyword evidence="2" id="KW-1185">Reference proteome</keyword>
<comment type="caution">
    <text evidence="1">The sequence shown here is derived from an EMBL/GenBank/DDBJ whole genome shotgun (WGS) entry which is preliminary data.</text>
</comment>
<evidence type="ECO:0000313" key="1">
    <source>
        <dbReference type="EMBL" id="MBB3327462.1"/>
    </source>
</evidence>
<sequence length="224" mass="24619">MVEFDITPNADGTPATIIALGVGRTPNPQHRDAEALKDAETAYMLLVAGIMEAEGRHTGQGTTTGNGSPWDFELTYPDGRRGLGDHVLYTDPNTNEAPEQAAFMMRHAAAWDPDGDFRKVLASPAVAKHIRRLTAWHSDPDVSLDESHLVIETHSVVPAVELIDVWEHQAGHALEPLRSTLTRDEVGDVTYIWVVTERSPNMMVLAHGLWVPVAFGEDVLRESE</sequence>
<dbReference type="RefSeq" id="WP_183338709.1">
    <property type="nucleotide sequence ID" value="NZ_JACHZG010000001.1"/>
</dbReference>
<gene>
    <name evidence="1" type="ORF">FHX39_002406</name>
</gene>